<dbReference type="SUPFAM" id="SSF56112">
    <property type="entry name" value="Protein kinase-like (PK-like)"/>
    <property type="match status" value="1"/>
</dbReference>
<dbReference type="GO" id="GO:0005524">
    <property type="term" value="F:ATP binding"/>
    <property type="evidence" value="ECO:0007669"/>
    <property type="project" value="UniProtKB-KW"/>
</dbReference>
<keyword evidence="3" id="KW-0418">Kinase</keyword>
<feature type="non-terminal residue" evidence="6">
    <location>
        <position position="1"/>
    </location>
</feature>
<dbReference type="InterPro" id="IPR011009">
    <property type="entry name" value="Kinase-like_dom_sf"/>
</dbReference>
<keyword evidence="7" id="KW-1185">Reference proteome</keyword>
<organism evidence="6 7">
    <name type="scientific">Ambispora leptoticha</name>
    <dbReference type="NCBI Taxonomy" id="144679"/>
    <lineage>
        <taxon>Eukaryota</taxon>
        <taxon>Fungi</taxon>
        <taxon>Fungi incertae sedis</taxon>
        <taxon>Mucoromycota</taxon>
        <taxon>Glomeromycotina</taxon>
        <taxon>Glomeromycetes</taxon>
        <taxon>Archaeosporales</taxon>
        <taxon>Ambisporaceae</taxon>
        <taxon>Ambispora</taxon>
    </lineage>
</organism>
<dbReference type="Pfam" id="PF07714">
    <property type="entry name" value="PK_Tyr_Ser-Thr"/>
    <property type="match status" value="1"/>
</dbReference>
<keyword evidence="4" id="KW-0067">ATP-binding</keyword>
<evidence type="ECO:0000313" key="7">
    <source>
        <dbReference type="Proteomes" id="UP000789508"/>
    </source>
</evidence>
<evidence type="ECO:0000256" key="2">
    <source>
        <dbReference type="ARBA" id="ARBA00022741"/>
    </source>
</evidence>
<feature type="non-terminal residue" evidence="6">
    <location>
        <position position="195"/>
    </location>
</feature>
<sequence length="195" mass="22510">KRDILDWAKKLSLAKQMADGIQYLHSSDIIHRGLHSKNILLHDEQIKISGFGLSEDIKSLLTSNARRFGAIPYHDPQIFIDFKYKKDKRSDIYSLGVLLWEISSCRVPFKDLNLLALAQEIQKGARETPLPDTPYEYMELYTHCWEYEPKDRPLIQEVCNRLESILIDLDYSPALADIADEFDDKLDSKLLAADL</sequence>
<proteinExistence type="predicted"/>
<dbReference type="PRINTS" id="PR00109">
    <property type="entry name" value="TYRKINASE"/>
</dbReference>
<evidence type="ECO:0000313" key="6">
    <source>
        <dbReference type="EMBL" id="CAG8767203.1"/>
    </source>
</evidence>
<protein>
    <submittedName>
        <fullName evidence="6">10985_t:CDS:1</fullName>
    </submittedName>
</protein>
<accession>A0A9N9NSM5</accession>
<keyword evidence="1" id="KW-0808">Transferase</keyword>
<keyword evidence="2" id="KW-0547">Nucleotide-binding</keyword>
<dbReference type="Proteomes" id="UP000789508">
    <property type="component" value="Unassembled WGS sequence"/>
</dbReference>
<feature type="domain" description="Protein kinase" evidence="5">
    <location>
        <begin position="1"/>
        <end position="166"/>
    </location>
</feature>
<evidence type="ECO:0000256" key="1">
    <source>
        <dbReference type="ARBA" id="ARBA00022679"/>
    </source>
</evidence>
<dbReference type="InterPro" id="IPR051681">
    <property type="entry name" value="Ser/Thr_Kinases-Pseudokinases"/>
</dbReference>
<dbReference type="PROSITE" id="PS50011">
    <property type="entry name" value="PROTEIN_KINASE_DOM"/>
    <property type="match status" value="1"/>
</dbReference>
<dbReference type="EMBL" id="CAJVPS010050005">
    <property type="protein sequence ID" value="CAG8767203.1"/>
    <property type="molecule type" value="Genomic_DNA"/>
</dbReference>
<reference evidence="6" key="1">
    <citation type="submission" date="2021-06" db="EMBL/GenBank/DDBJ databases">
        <authorList>
            <person name="Kallberg Y."/>
            <person name="Tangrot J."/>
            <person name="Rosling A."/>
        </authorList>
    </citation>
    <scope>NUCLEOTIDE SEQUENCE</scope>
    <source>
        <strain evidence="6">FL130A</strain>
    </source>
</reference>
<dbReference type="AlphaFoldDB" id="A0A9N9NSM5"/>
<dbReference type="Gene3D" id="1.10.510.10">
    <property type="entry name" value="Transferase(Phosphotransferase) domain 1"/>
    <property type="match status" value="1"/>
</dbReference>
<dbReference type="InterPro" id="IPR001245">
    <property type="entry name" value="Ser-Thr/Tyr_kinase_cat_dom"/>
</dbReference>
<evidence type="ECO:0000259" key="5">
    <source>
        <dbReference type="PROSITE" id="PS50011"/>
    </source>
</evidence>
<name>A0A9N9NSM5_9GLOM</name>
<dbReference type="InterPro" id="IPR000719">
    <property type="entry name" value="Prot_kinase_dom"/>
</dbReference>
<evidence type="ECO:0000256" key="4">
    <source>
        <dbReference type="ARBA" id="ARBA00022840"/>
    </source>
</evidence>
<dbReference type="PANTHER" id="PTHR44329:SF288">
    <property type="entry name" value="MITOGEN-ACTIVATED PROTEIN KINASE KINASE KINASE 20"/>
    <property type="match status" value="1"/>
</dbReference>
<comment type="caution">
    <text evidence="6">The sequence shown here is derived from an EMBL/GenBank/DDBJ whole genome shotgun (WGS) entry which is preliminary data.</text>
</comment>
<dbReference type="PANTHER" id="PTHR44329">
    <property type="entry name" value="SERINE/THREONINE-PROTEIN KINASE TNNI3K-RELATED"/>
    <property type="match status" value="1"/>
</dbReference>
<gene>
    <name evidence="6" type="ORF">ALEPTO_LOCUS13943</name>
</gene>
<dbReference type="GO" id="GO:0004674">
    <property type="term" value="F:protein serine/threonine kinase activity"/>
    <property type="evidence" value="ECO:0007669"/>
    <property type="project" value="TreeGrafter"/>
</dbReference>
<evidence type="ECO:0000256" key="3">
    <source>
        <dbReference type="ARBA" id="ARBA00022777"/>
    </source>
</evidence>
<dbReference type="OrthoDB" id="10261027at2759"/>